<reference evidence="1 2" key="1">
    <citation type="submission" date="2023-02" db="EMBL/GenBank/DDBJ databases">
        <title>LHISI_Scaffold_Assembly.</title>
        <authorList>
            <person name="Stuart O.P."/>
            <person name="Cleave R."/>
            <person name="Magrath M.J.L."/>
            <person name="Mikheyev A.S."/>
        </authorList>
    </citation>
    <scope>NUCLEOTIDE SEQUENCE [LARGE SCALE GENOMIC DNA]</scope>
    <source>
        <strain evidence="1">Daus_M_001</strain>
        <tissue evidence="1">Leg muscle</tissue>
    </source>
</reference>
<keyword evidence="2" id="KW-1185">Reference proteome</keyword>
<evidence type="ECO:0000313" key="1">
    <source>
        <dbReference type="EMBL" id="KAJ8873004.1"/>
    </source>
</evidence>
<organism evidence="1 2">
    <name type="scientific">Dryococelus australis</name>
    <dbReference type="NCBI Taxonomy" id="614101"/>
    <lineage>
        <taxon>Eukaryota</taxon>
        <taxon>Metazoa</taxon>
        <taxon>Ecdysozoa</taxon>
        <taxon>Arthropoda</taxon>
        <taxon>Hexapoda</taxon>
        <taxon>Insecta</taxon>
        <taxon>Pterygota</taxon>
        <taxon>Neoptera</taxon>
        <taxon>Polyneoptera</taxon>
        <taxon>Phasmatodea</taxon>
        <taxon>Verophasmatodea</taxon>
        <taxon>Anareolatae</taxon>
        <taxon>Phasmatidae</taxon>
        <taxon>Eurycanthinae</taxon>
        <taxon>Dryococelus</taxon>
    </lineage>
</organism>
<dbReference type="Proteomes" id="UP001159363">
    <property type="component" value="Chromosome 10"/>
</dbReference>
<proteinExistence type="predicted"/>
<protein>
    <submittedName>
        <fullName evidence="1">Uncharacterized protein</fullName>
    </submittedName>
</protein>
<evidence type="ECO:0000313" key="2">
    <source>
        <dbReference type="Proteomes" id="UP001159363"/>
    </source>
</evidence>
<comment type="caution">
    <text evidence="1">The sequence shown here is derived from an EMBL/GenBank/DDBJ whole genome shotgun (WGS) entry which is preliminary data.</text>
</comment>
<name>A0ABQ9GLU4_9NEOP</name>
<sequence>MAVQDGDILTTKIAVQYGGVLATNMLAYWLVTWSNPRWWTHDQNDRVGSPESNMAAARYLRIFSGYSPLPSPFWGRGGVVVRLFATHLGEPDCIPVSITPEFSHVGMGPDDATGRRVFSGISSFPCTFIPALLHPHLTSPSLTRKTSMLRAAHISPLSISFPLNAQGEARRAVSARFVFFTCSCSHTEPTQILMAFPPPLPLLPYFHSPRLHRDYKDAATARGEGGAVLESKLSAAGTGRQVLAGTSAAQERIFTGAVRSFVDAFRSEVFANRNAVTPGIATTYCSNHRTRPLAKSPSTSQRSEIWTPKRSTDIGRARRLSTSDQQPGKITTWACPTAVNDQLGTASGVKNNVGAVHNTAVEGKGLRMSCPQGTSLGNEPRNAQPRPLHWLGMTPVRLPASVLPPSSWALQSPWHYGDEPTGSRVYHFRPQTGSISQQSLMSSTFKLGSPKSVALRRRTDRQSCLPFSSANWEHFSTVFDEQHLQAGLSKVRGTTETNRPAVVSTIFVRKLGAFLNSLPSIILYVTYASAGLPCLITPSEIEPGHECDCSNTLRKAVAENSSSGHYLLATTKYFVGSNSIRVVQIISFSGKTTSVSFFACALAYWKKSPSGLYVERIACLSLSSEVGNAKRSSIKQRLVLTVLRPLISLRDGPLDSSTTRPVSSSSRVVILFYVLRRREERTHLPNTTRRWERRREGVGEDGGGCFIQSGSWELSRDTALRAAVQRKLASEKLEVTVYVLNKEVETKWRFLCCGLTYSLIRRMTLRSVPMSDWLLRTAQQFLLADQ</sequence>
<dbReference type="EMBL" id="JARBHB010000011">
    <property type="protein sequence ID" value="KAJ8873004.1"/>
    <property type="molecule type" value="Genomic_DNA"/>
</dbReference>
<accession>A0ABQ9GLU4</accession>
<gene>
    <name evidence="1" type="ORF">PR048_026620</name>
</gene>